<keyword evidence="2" id="KW-1185">Reference proteome</keyword>
<comment type="caution">
    <text evidence="1">The sequence shown here is derived from an EMBL/GenBank/DDBJ whole genome shotgun (WGS) entry which is preliminary data.</text>
</comment>
<organism evidence="1 2">
    <name type="scientific">Vagococcus fessus</name>
    <dbReference type="NCBI Taxonomy" id="120370"/>
    <lineage>
        <taxon>Bacteria</taxon>
        <taxon>Bacillati</taxon>
        <taxon>Bacillota</taxon>
        <taxon>Bacilli</taxon>
        <taxon>Lactobacillales</taxon>
        <taxon>Enterococcaceae</taxon>
        <taxon>Vagococcus</taxon>
    </lineage>
</organism>
<proteinExistence type="predicted"/>
<dbReference type="Pfam" id="PF06486">
    <property type="entry name" value="DUF1093"/>
    <property type="match status" value="1"/>
</dbReference>
<evidence type="ECO:0000313" key="1">
    <source>
        <dbReference type="EMBL" id="RSU05031.1"/>
    </source>
</evidence>
<evidence type="ECO:0008006" key="3">
    <source>
        <dbReference type="Google" id="ProtNLM"/>
    </source>
</evidence>
<dbReference type="PANTHER" id="PTHR36433">
    <property type="entry name" value="HYPOTHETICAL CYTOSOLIC PROTEIN"/>
    <property type="match status" value="1"/>
</dbReference>
<dbReference type="AlphaFoldDB" id="A0A430ACT9"/>
<reference evidence="1 2" key="1">
    <citation type="submission" date="2017-05" db="EMBL/GenBank/DDBJ databases">
        <title>Vagococcus spp. assemblies.</title>
        <authorList>
            <person name="Gulvik C.A."/>
        </authorList>
    </citation>
    <scope>NUCLEOTIDE SEQUENCE [LARGE SCALE GENOMIC DNA]</scope>
    <source>
        <strain evidence="1 2">CCUG 41755</strain>
    </source>
</reference>
<dbReference type="EMBL" id="NGJY01000001">
    <property type="protein sequence ID" value="RSU05031.1"/>
    <property type="molecule type" value="Genomic_DNA"/>
</dbReference>
<name>A0A430ACT9_9ENTE</name>
<dbReference type="PANTHER" id="PTHR36433:SF2">
    <property type="entry name" value="YXEA FAMILY PROTEIN"/>
    <property type="match status" value="1"/>
</dbReference>
<dbReference type="OrthoDB" id="8719215at2"/>
<dbReference type="InterPro" id="IPR006542">
    <property type="entry name" value="DUF1093"/>
</dbReference>
<dbReference type="SUPFAM" id="SSF159121">
    <property type="entry name" value="BC4932-like"/>
    <property type="match status" value="1"/>
</dbReference>
<dbReference type="InterPro" id="IPR036166">
    <property type="entry name" value="YxeA-like_sf"/>
</dbReference>
<accession>A0A430ACT9</accession>
<dbReference type="Gene3D" id="2.40.50.480">
    <property type="match status" value="1"/>
</dbReference>
<dbReference type="NCBIfam" id="TIGR01655">
    <property type="entry name" value="yxeA_fam"/>
    <property type="match status" value="1"/>
</dbReference>
<gene>
    <name evidence="1" type="ORF">CBF31_03170</name>
</gene>
<sequence length="116" mass="13429">MIEMKKIIVLLSLIMLGSLIGGYRYFYGWEDYYTKITTNGRSFTSGGKDPFKEYAYELPAYDAEGNKKEVEFNSTIGRPIKRNAYLKLTISKRYGVTSWEELKEEKLPPKALSHLK</sequence>
<dbReference type="Proteomes" id="UP000287101">
    <property type="component" value="Unassembled WGS sequence"/>
</dbReference>
<protein>
    <recommendedName>
        <fullName evidence="3">YxeA family protein</fullName>
    </recommendedName>
</protein>
<evidence type="ECO:0000313" key="2">
    <source>
        <dbReference type="Proteomes" id="UP000287101"/>
    </source>
</evidence>